<name>A0ABP9UX58_9BACT</name>
<evidence type="ECO:0000313" key="1">
    <source>
        <dbReference type="EMBL" id="GAA5483934.1"/>
    </source>
</evidence>
<protein>
    <recommendedName>
        <fullName evidence="3">Secreted protein</fullName>
    </recommendedName>
</protein>
<keyword evidence="2" id="KW-1185">Reference proteome</keyword>
<comment type="caution">
    <text evidence="1">The sequence shown here is derived from an EMBL/GenBank/DDBJ whole genome shotgun (WGS) entry which is preliminary data.</text>
</comment>
<proteinExistence type="predicted"/>
<dbReference type="RefSeq" id="WP_353568036.1">
    <property type="nucleotide sequence ID" value="NZ_BAABRI010000019.1"/>
</dbReference>
<evidence type="ECO:0000313" key="2">
    <source>
        <dbReference type="Proteomes" id="UP001476282"/>
    </source>
</evidence>
<accession>A0ABP9UX58</accession>
<sequence>MKAAIHILLVLLLFCSQGRSVCFDQSGGSYFCEPAIFAHGDDHGTPCHCPCNDDDCEEHELRLDPVLADSVKVPSQPCIILPFEFATLFDAEDSILSESQATKRLPTLDDPDPAFRLRKDLMTGVVLRL</sequence>
<dbReference type="Proteomes" id="UP001476282">
    <property type="component" value="Unassembled WGS sequence"/>
</dbReference>
<organism evidence="1 2">
    <name type="scientific">Haloferula sargassicola</name>
    <dbReference type="NCBI Taxonomy" id="490096"/>
    <lineage>
        <taxon>Bacteria</taxon>
        <taxon>Pseudomonadati</taxon>
        <taxon>Verrucomicrobiota</taxon>
        <taxon>Verrucomicrobiia</taxon>
        <taxon>Verrucomicrobiales</taxon>
        <taxon>Verrucomicrobiaceae</taxon>
        <taxon>Haloferula</taxon>
    </lineage>
</organism>
<reference evidence="1 2" key="1">
    <citation type="submission" date="2024-02" db="EMBL/GenBank/DDBJ databases">
        <title>Haloferula sargassicola NBRC 104335.</title>
        <authorList>
            <person name="Ichikawa N."/>
            <person name="Katano-Makiyama Y."/>
            <person name="Hidaka K."/>
        </authorList>
    </citation>
    <scope>NUCLEOTIDE SEQUENCE [LARGE SCALE GENOMIC DNA]</scope>
    <source>
        <strain evidence="1 2">NBRC 104335</strain>
    </source>
</reference>
<gene>
    <name evidence="1" type="ORF">Hsar01_03171</name>
</gene>
<evidence type="ECO:0008006" key="3">
    <source>
        <dbReference type="Google" id="ProtNLM"/>
    </source>
</evidence>
<dbReference type="EMBL" id="BAABRI010000019">
    <property type="protein sequence ID" value="GAA5483934.1"/>
    <property type="molecule type" value="Genomic_DNA"/>
</dbReference>